<dbReference type="Pfam" id="PF00583">
    <property type="entry name" value="Acetyltransf_1"/>
    <property type="match status" value="1"/>
</dbReference>
<protein>
    <recommendedName>
        <fullName evidence="4">N-acetyltransferase domain-containing protein</fullName>
    </recommendedName>
</protein>
<feature type="region of interest" description="Disordered" evidence="3">
    <location>
        <begin position="168"/>
        <end position="190"/>
    </location>
</feature>
<dbReference type="PANTHER" id="PTHR43877">
    <property type="entry name" value="AMINOALKYLPHOSPHONATE N-ACETYLTRANSFERASE-RELATED-RELATED"/>
    <property type="match status" value="1"/>
</dbReference>
<dbReference type="Gene3D" id="3.40.630.30">
    <property type="match status" value="1"/>
</dbReference>
<evidence type="ECO:0000256" key="2">
    <source>
        <dbReference type="ARBA" id="ARBA00023315"/>
    </source>
</evidence>
<evidence type="ECO:0000313" key="6">
    <source>
        <dbReference type="Proteomes" id="UP000030664"/>
    </source>
</evidence>
<dbReference type="EMBL" id="JROM01000032">
    <property type="protein sequence ID" value="KHE74164.1"/>
    <property type="molecule type" value="Genomic_DNA"/>
</dbReference>
<dbReference type="SUPFAM" id="SSF55729">
    <property type="entry name" value="Acyl-CoA N-acyltransferases (Nat)"/>
    <property type="match status" value="1"/>
</dbReference>
<dbReference type="CDD" id="cd04301">
    <property type="entry name" value="NAT_SF"/>
    <property type="match status" value="1"/>
</dbReference>
<sequence>MTRHQEKARHGADLYPWREKVIVVVDTSVMRIRRACATDVPAMVGLLVQLGYTPQEDWVRIWVNAASPDDRCLVAEIGSRVVGLTHVHRVPFLTESAYKARLTALVVDETERSHGVGALLLEATEQVTREMGATVLELSTSNRRQRAHRFYERHGYIQSSRHYRKAVAPQVSAAPPDRSIGGSGAVSADG</sequence>
<dbReference type="InterPro" id="IPR050832">
    <property type="entry name" value="Bact_Acetyltransf"/>
</dbReference>
<reference evidence="5 6" key="1">
    <citation type="submission" date="2014-09" db="EMBL/GenBank/DDBJ databases">
        <title>High-quality draft genome sequence of Kocuria marina SO9-6, an actinobacterium isolated from a copper mine.</title>
        <authorList>
            <person name="Castro D.B."/>
            <person name="Pereira L.B."/>
            <person name="Silva M.V."/>
            <person name="Silva B.P."/>
            <person name="Zanardi B.R."/>
            <person name="Carlos C."/>
            <person name="Belgini D.R."/>
            <person name="Limache E.G."/>
            <person name="Lacerda G.V."/>
            <person name="Nery M.B."/>
            <person name="Gomes M.B."/>
            <person name="Souza S."/>
            <person name="Silva T.M."/>
            <person name="Rodrigues V.D."/>
            <person name="Paulino L.C."/>
            <person name="Vicentini R."/>
            <person name="Ferraz L.F."/>
            <person name="Ottoboni L.M."/>
        </authorList>
    </citation>
    <scope>NUCLEOTIDE SEQUENCE [LARGE SCALE GENOMIC DNA]</scope>
    <source>
        <strain evidence="5 6">SO9-6</strain>
    </source>
</reference>
<evidence type="ECO:0000256" key="3">
    <source>
        <dbReference type="SAM" id="MobiDB-lite"/>
    </source>
</evidence>
<organism evidence="5 6">
    <name type="scientific">Kocuria marina</name>
    <dbReference type="NCBI Taxonomy" id="223184"/>
    <lineage>
        <taxon>Bacteria</taxon>
        <taxon>Bacillati</taxon>
        <taxon>Actinomycetota</taxon>
        <taxon>Actinomycetes</taxon>
        <taxon>Micrococcales</taxon>
        <taxon>Micrococcaceae</taxon>
        <taxon>Kocuria</taxon>
    </lineage>
</organism>
<proteinExistence type="predicted"/>
<dbReference type="Proteomes" id="UP000030664">
    <property type="component" value="Unassembled WGS sequence"/>
</dbReference>
<dbReference type="AlphaFoldDB" id="A0A0B0DFW7"/>
<dbReference type="PROSITE" id="PS51186">
    <property type="entry name" value="GNAT"/>
    <property type="match status" value="1"/>
</dbReference>
<evidence type="ECO:0000259" key="4">
    <source>
        <dbReference type="PROSITE" id="PS51186"/>
    </source>
</evidence>
<feature type="domain" description="N-acetyltransferase" evidence="4">
    <location>
        <begin position="30"/>
        <end position="178"/>
    </location>
</feature>
<keyword evidence="1" id="KW-0808">Transferase</keyword>
<accession>A0A0B0DFW7</accession>
<dbReference type="InterPro" id="IPR016181">
    <property type="entry name" value="Acyl_CoA_acyltransferase"/>
</dbReference>
<evidence type="ECO:0000256" key="1">
    <source>
        <dbReference type="ARBA" id="ARBA00022679"/>
    </source>
</evidence>
<dbReference type="eggNOG" id="COG0456">
    <property type="taxonomic scope" value="Bacteria"/>
</dbReference>
<comment type="caution">
    <text evidence="5">The sequence shown here is derived from an EMBL/GenBank/DDBJ whole genome shotgun (WGS) entry which is preliminary data.</text>
</comment>
<name>A0A0B0DFW7_9MICC</name>
<dbReference type="GO" id="GO:0016747">
    <property type="term" value="F:acyltransferase activity, transferring groups other than amino-acyl groups"/>
    <property type="evidence" value="ECO:0007669"/>
    <property type="project" value="InterPro"/>
</dbReference>
<evidence type="ECO:0000313" key="5">
    <source>
        <dbReference type="EMBL" id="KHE74164.1"/>
    </source>
</evidence>
<gene>
    <name evidence="5" type="ORF">AS25_08525</name>
</gene>
<dbReference type="InterPro" id="IPR000182">
    <property type="entry name" value="GNAT_dom"/>
</dbReference>
<keyword evidence="2" id="KW-0012">Acyltransferase</keyword>